<name>A0AB39UZB9_9GAMM</name>
<dbReference type="CDD" id="cd00586">
    <property type="entry name" value="4HBT"/>
    <property type="match status" value="1"/>
</dbReference>
<organism evidence="1">
    <name type="scientific">Thermohahella caldifontis</name>
    <dbReference type="NCBI Taxonomy" id="3142973"/>
    <lineage>
        <taxon>Bacteria</taxon>
        <taxon>Pseudomonadati</taxon>
        <taxon>Pseudomonadota</taxon>
        <taxon>Gammaproteobacteria</taxon>
        <taxon>Oceanospirillales</taxon>
        <taxon>Hahellaceae</taxon>
        <taxon>Thermohahella</taxon>
    </lineage>
</organism>
<dbReference type="InterPro" id="IPR050563">
    <property type="entry name" value="4-hydroxybenzoyl-CoA_TE"/>
</dbReference>
<sequence length="148" mass="17094">MLNDLSLLDAIEIPVRWGDMDAYGHVNNTVYFRYFEEARVRWLERNGFRVDGKDQGPILLQTSCTFLRPVHYPETLWVTTWCKEIGRTSFVTGHEVRSHNGETLYSEGFCKLVWLDHARHRSIPLPDTLLALLEKSLHARQAKGPGGR</sequence>
<dbReference type="KEGG" id="tcd:AAIA72_04945"/>
<dbReference type="Pfam" id="PF13279">
    <property type="entry name" value="4HBT_2"/>
    <property type="match status" value="1"/>
</dbReference>
<protein>
    <submittedName>
        <fullName evidence="1">Thioesterase family protein</fullName>
        <ecNumber evidence="1">3.1.2.-</ecNumber>
    </submittedName>
</protein>
<accession>A0AB39UZB9</accession>
<gene>
    <name evidence="1" type="ORF">AAIA72_04945</name>
</gene>
<evidence type="ECO:0000313" key="1">
    <source>
        <dbReference type="EMBL" id="XDT73320.1"/>
    </source>
</evidence>
<dbReference type="PANTHER" id="PTHR31793:SF24">
    <property type="entry name" value="LONG-CHAIN ACYL-COA THIOESTERASE FADM"/>
    <property type="match status" value="1"/>
</dbReference>
<dbReference type="Gene3D" id="3.10.129.10">
    <property type="entry name" value="Hotdog Thioesterase"/>
    <property type="match status" value="1"/>
</dbReference>
<dbReference type="RefSeq" id="WP_369602314.1">
    <property type="nucleotide sequence ID" value="NZ_CP154858.1"/>
</dbReference>
<dbReference type="AlphaFoldDB" id="A0AB39UZB9"/>
<reference evidence="1" key="1">
    <citation type="submission" date="2024-05" db="EMBL/GenBank/DDBJ databases">
        <title>Genome sequencing of novel strain.</title>
        <authorList>
            <person name="Ganbat D."/>
            <person name="Ganbat S."/>
            <person name="Lee S.-J."/>
        </authorList>
    </citation>
    <scope>NUCLEOTIDE SEQUENCE</scope>
    <source>
        <strain evidence="1">SMD15-11</strain>
    </source>
</reference>
<keyword evidence="1" id="KW-0378">Hydrolase</keyword>
<dbReference type="InterPro" id="IPR029069">
    <property type="entry name" value="HotDog_dom_sf"/>
</dbReference>
<dbReference type="GO" id="GO:0047617">
    <property type="term" value="F:fatty acyl-CoA hydrolase activity"/>
    <property type="evidence" value="ECO:0007669"/>
    <property type="project" value="TreeGrafter"/>
</dbReference>
<proteinExistence type="predicted"/>
<dbReference type="PANTHER" id="PTHR31793">
    <property type="entry name" value="4-HYDROXYBENZOYL-COA THIOESTERASE FAMILY MEMBER"/>
    <property type="match status" value="1"/>
</dbReference>
<dbReference type="EC" id="3.1.2.-" evidence="1"/>
<dbReference type="SUPFAM" id="SSF54637">
    <property type="entry name" value="Thioesterase/thiol ester dehydrase-isomerase"/>
    <property type="match status" value="1"/>
</dbReference>
<dbReference type="EMBL" id="CP154858">
    <property type="protein sequence ID" value="XDT73320.1"/>
    <property type="molecule type" value="Genomic_DNA"/>
</dbReference>